<evidence type="ECO:0000256" key="1">
    <source>
        <dbReference type="SAM" id="MobiDB-lite"/>
    </source>
</evidence>
<name>A0ABU0XFC3_9MICO</name>
<gene>
    <name evidence="2" type="ORF">RBR11_07815</name>
</gene>
<protein>
    <submittedName>
        <fullName evidence="2">FHA domain-containing protein</fullName>
    </submittedName>
</protein>
<dbReference type="EMBL" id="JAVFCB010000004">
    <property type="protein sequence ID" value="MDQ4213818.1"/>
    <property type="molecule type" value="Genomic_DNA"/>
</dbReference>
<feature type="region of interest" description="Disordered" evidence="1">
    <location>
        <begin position="127"/>
        <end position="176"/>
    </location>
</feature>
<feature type="region of interest" description="Disordered" evidence="1">
    <location>
        <begin position="1"/>
        <end position="21"/>
    </location>
</feature>
<dbReference type="Gene3D" id="2.60.200.20">
    <property type="match status" value="1"/>
</dbReference>
<reference evidence="2 3" key="1">
    <citation type="submission" date="2023-08" db="EMBL/GenBank/DDBJ databases">
        <title>Microbacterium sp. nov., isolated from a waste landfill.</title>
        <authorList>
            <person name="Wen W."/>
        </authorList>
    </citation>
    <scope>NUCLEOTIDE SEQUENCE [LARGE SCALE GENOMIC DNA]</scope>
    <source>
        <strain evidence="2 3">ASV81</strain>
    </source>
</reference>
<feature type="compositionally biased region" description="Gly residues" evidence="1">
    <location>
        <begin position="127"/>
        <end position="136"/>
    </location>
</feature>
<dbReference type="InterPro" id="IPR008984">
    <property type="entry name" value="SMAD_FHA_dom_sf"/>
</dbReference>
<dbReference type="Proteomes" id="UP001230289">
    <property type="component" value="Unassembled WGS sequence"/>
</dbReference>
<evidence type="ECO:0000313" key="3">
    <source>
        <dbReference type="Proteomes" id="UP001230289"/>
    </source>
</evidence>
<sequence>MRTRPQLPGAASTTHSEWGSGRPRLLITADDTHVLQEITADVTRIGSSEECDIRLPGISPVHAIIRHDGHDDYDLEMLGPGETSANIRKSAAEEGRTVEVLHTGARFTAGGWRFVFVRDEFADHGRPYGGRLGGEGAHQQMQPPRPDYEQEGHHGSEIAGADPEHVPSRGEDIPVD</sequence>
<organism evidence="2 3">
    <name type="scientific">Microbacterium capsulatum</name>
    <dbReference type="NCBI Taxonomy" id="3041921"/>
    <lineage>
        <taxon>Bacteria</taxon>
        <taxon>Bacillati</taxon>
        <taxon>Actinomycetota</taxon>
        <taxon>Actinomycetes</taxon>
        <taxon>Micrococcales</taxon>
        <taxon>Microbacteriaceae</taxon>
        <taxon>Microbacterium</taxon>
    </lineage>
</organism>
<keyword evidence="3" id="KW-1185">Reference proteome</keyword>
<feature type="compositionally biased region" description="Basic and acidic residues" evidence="1">
    <location>
        <begin position="146"/>
        <end position="176"/>
    </location>
</feature>
<proteinExistence type="predicted"/>
<comment type="caution">
    <text evidence="2">The sequence shown here is derived from an EMBL/GenBank/DDBJ whole genome shotgun (WGS) entry which is preliminary data.</text>
</comment>
<evidence type="ECO:0000313" key="2">
    <source>
        <dbReference type="EMBL" id="MDQ4213818.1"/>
    </source>
</evidence>
<accession>A0ABU0XFC3</accession>
<dbReference type="SUPFAM" id="SSF49879">
    <property type="entry name" value="SMAD/FHA domain"/>
    <property type="match status" value="1"/>
</dbReference>
<dbReference type="RefSeq" id="WP_308488766.1">
    <property type="nucleotide sequence ID" value="NZ_JAVFCB010000004.1"/>
</dbReference>
<dbReference type="CDD" id="cd00060">
    <property type="entry name" value="FHA"/>
    <property type="match status" value="1"/>
</dbReference>